<evidence type="ECO:0000313" key="2">
    <source>
        <dbReference type="Proteomes" id="UP001460072"/>
    </source>
</evidence>
<organism evidence="1 2">
    <name type="scientific">Flavobacterium aureirubrum</name>
    <dbReference type="NCBI Taxonomy" id="3133147"/>
    <lineage>
        <taxon>Bacteria</taxon>
        <taxon>Pseudomonadati</taxon>
        <taxon>Bacteroidota</taxon>
        <taxon>Flavobacteriia</taxon>
        <taxon>Flavobacteriales</taxon>
        <taxon>Flavobacteriaceae</taxon>
        <taxon>Flavobacterium</taxon>
    </lineage>
</organism>
<comment type="caution">
    <text evidence="1">The sequence shown here is derived from an EMBL/GenBank/DDBJ whole genome shotgun (WGS) entry which is preliminary data.</text>
</comment>
<sequence length="109" mass="12045">MRPLTPTEKLESAIAILEARQSNQWQEIRCQFDSVIETTKPINIIKNTLKDFSTIPNAKKSILGPITGIVAGYVSRKIVVADNSTSTLKKISGYVLQMAVTKLISKQVN</sequence>
<evidence type="ECO:0000313" key="1">
    <source>
        <dbReference type="EMBL" id="MEM0543114.1"/>
    </source>
</evidence>
<accession>A0ABU9N5X5</accession>
<proteinExistence type="predicted"/>
<dbReference type="Proteomes" id="UP001460072">
    <property type="component" value="Unassembled WGS sequence"/>
</dbReference>
<dbReference type="RefSeq" id="WP_342696315.1">
    <property type="nucleotide sequence ID" value="NZ_JBCGDO010000014.1"/>
</dbReference>
<gene>
    <name evidence="1" type="ORF">WFZ85_10850</name>
</gene>
<protein>
    <recommendedName>
        <fullName evidence="3">EcsC protein family protein</fullName>
    </recommendedName>
</protein>
<keyword evidence="2" id="KW-1185">Reference proteome</keyword>
<dbReference type="EMBL" id="JBCGDO010000014">
    <property type="protein sequence ID" value="MEM0543114.1"/>
    <property type="molecule type" value="Genomic_DNA"/>
</dbReference>
<reference evidence="1 2" key="1">
    <citation type="submission" date="2024-03" db="EMBL/GenBank/DDBJ databases">
        <title>Two novel species of the genus Flavobacterium exhibiting potentially degradation of complex polysaccharides.</title>
        <authorList>
            <person name="Lian X."/>
        </authorList>
    </citation>
    <scope>NUCLEOTIDE SEQUENCE [LARGE SCALE GENOMIC DNA]</scope>
    <source>
        <strain evidence="2">j3</strain>
    </source>
</reference>
<evidence type="ECO:0008006" key="3">
    <source>
        <dbReference type="Google" id="ProtNLM"/>
    </source>
</evidence>
<name>A0ABU9N5X5_9FLAO</name>